<evidence type="ECO:0000313" key="19">
    <source>
        <dbReference type="EMBL" id="MEL1250069.1"/>
    </source>
</evidence>
<dbReference type="Gene3D" id="3.90.79.10">
    <property type="entry name" value="Nucleoside Triphosphate Pyrophosphohydrolase"/>
    <property type="match status" value="1"/>
</dbReference>
<dbReference type="PANTHER" id="PTHR47707:SF1">
    <property type="entry name" value="NUDIX HYDROLASE FAMILY PROTEIN"/>
    <property type="match status" value="1"/>
</dbReference>
<keyword evidence="3" id="KW-0515">Mutator protein</keyword>
<reference evidence="19 20" key="1">
    <citation type="submission" date="2024-04" db="EMBL/GenBank/DDBJ databases">
        <title>Aurantiacibacter sp. DGU6 16S ribosomal RNA gene Genome sequencing and assembly.</title>
        <authorList>
            <person name="Park S."/>
        </authorList>
    </citation>
    <scope>NUCLEOTIDE SEQUENCE [LARGE SCALE GENOMIC DNA]</scope>
    <source>
        <strain evidence="19 20">DGU6</strain>
    </source>
</reference>
<dbReference type="PANTHER" id="PTHR47707">
    <property type="entry name" value="8-OXO-DGTP DIPHOSPHATASE"/>
    <property type="match status" value="1"/>
</dbReference>
<dbReference type="InterPro" id="IPR015797">
    <property type="entry name" value="NUDIX_hydrolase-like_dom_sf"/>
</dbReference>
<evidence type="ECO:0000256" key="4">
    <source>
        <dbReference type="ARBA" id="ARBA00022705"/>
    </source>
</evidence>
<evidence type="ECO:0000256" key="6">
    <source>
        <dbReference type="ARBA" id="ARBA00022763"/>
    </source>
</evidence>
<evidence type="ECO:0000256" key="13">
    <source>
        <dbReference type="ARBA" id="ARBA00040794"/>
    </source>
</evidence>
<dbReference type="PRINTS" id="PR00502">
    <property type="entry name" value="NUDIXFAMILY"/>
</dbReference>
<dbReference type="PROSITE" id="PS00893">
    <property type="entry name" value="NUDIX_BOX"/>
    <property type="match status" value="1"/>
</dbReference>
<comment type="catalytic activity">
    <reaction evidence="10">
        <text>8-oxo-dGTP + H2O = 8-oxo-dGMP + diphosphate + H(+)</text>
        <dbReference type="Rhea" id="RHEA:31575"/>
        <dbReference type="ChEBI" id="CHEBI:15377"/>
        <dbReference type="ChEBI" id="CHEBI:15378"/>
        <dbReference type="ChEBI" id="CHEBI:33019"/>
        <dbReference type="ChEBI" id="CHEBI:63224"/>
        <dbReference type="ChEBI" id="CHEBI:77896"/>
        <dbReference type="EC" id="3.6.1.55"/>
    </reaction>
</comment>
<evidence type="ECO:0000256" key="1">
    <source>
        <dbReference type="ARBA" id="ARBA00001946"/>
    </source>
</evidence>
<evidence type="ECO:0000256" key="3">
    <source>
        <dbReference type="ARBA" id="ARBA00022457"/>
    </source>
</evidence>
<name>A0ABU9ICB9_9SPHN</name>
<evidence type="ECO:0000256" key="15">
    <source>
        <dbReference type="ARBA" id="ARBA00041979"/>
    </source>
</evidence>
<evidence type="ECO:0000256" key="5">
    <source>
        <dbReference type="ARBA" id="ARBA00022723"/>
    </source>
</evidence>
<evidence type="ECO:0000256" key="2">
    <source>
        <dbReference type="ARBA" id="ARBA00005582"/>
    </source>
</evidence>
<dbReference type="Proteomes" id="UP001497045">
    <property type="component" value="Unassembled WGS sequence"/>
</dbReference>
<dbReference type="EC" id="3.6.1.55" evidence="12"/>
<feature type="domain" description="Nudix hydrolase" evidence="18">
    <location>
        <begin position="6"/>
        <end position="133"/>
    </location>
</feature>
<comment type="catalytic activity">
    <reaction evidence="11">
        <text>8-oxo-GTP + H2O = 8-oxo-GMP + diphosphate + H(+)</text>
        <dbReference type="Rhea" id="RHEA:67616"/>
        <dbReference type="ChEBI" id="CHEBI:15377"/>
        <dbReference type="ChEBI" id="CHEBI:15378"/>
        <dbReference type="ChEBI" id="CHEBI:33019"/>
        <dbReference type="ChEBI" id="CHEBI:143553"/>
        <dbReference type="ChEBI" id="CHEBI:145694"/>
    </reaction>
</comment>
<dbReference type="EMBL" id="JBBYHV010000001">
    <property type="protein sequence ID" value="MEL1250069.1"/>
    <property type="molecule type" value="Genomic_DNA"/>
</dbReference>
<comment type="cofactor">
    <cofactor evidence="1">
        <name>Mg(2+)</name>
        <dbReference type="ChEBI" id="CHEBI:18420"/>
    </cofactor>
</comment>
<evidence type="ECO:0000256" key="12">
    <source>
        <dbReference type="ARBA" id="ARBA00038905"/>
    </source>
</evidence>
<keyword evidence="7 17" id="KW-0378">Hydrolase</keyword>
<dbReference type="PROSITE" id="PS51462">
    <property type="entry name" value="NUDIX"/>
    <property type="match status" value="1"/>
</dbReference>
<evidence type="ECO:0000259" key="18">
    <source>
        <dbReference type="PROSITE" id="PS51462"/>
    </source>
</evidence>
<accession>A0ABU9ICB9</accession>
<sequence length="133" mass="14368">MQKIPTWILVVAVALFDENGRVLLQQRPAGKHHGGLWEFPGGKVESGEIPQVALVREVAEELGIGLDPAALEPCAFAEEMGCPAIVLNLYTCRSHAGEPAGLEGQQFGWFDLAGAAQLALAPMDRRLLQQLVR</sequence>
<evidence type="ECO:0000256" key="14">
    <source>
        <dbReference type="ARBA" id="ARBA00041592"/>
    </source>
</evidence>
<dbReference type="InterPro" id="IPR020084">
    <property type="entry name" value="NUDIX_hydrolase_CS"/>
</dbReference>
<organism evidence="19 20">
    <name type="scientific">Aurantiacibacter gilvus</name>
    <dbReference type="NCBI Taxonomy" id="3139141"/>
    <lineage>
        <taxon>Bacteria</taxon>
        <taxon>Pseudomonadati</taxon>
        <taxon>Pseudomonadota</taxon>
        <taxon>Alphaproteobacteria</taxon>
        <taxon>Sphingomonadales</taxon>
        <taxon>Erythrobacteraceae</taxon>
        <taxon>Aurantiacibacter</taxon>
    </lineage>
</organism>
<protein>
    <recommendedName>
        <fullName evidence="13">8-oxo-dGTP diphosphatase</fullName>
        <ecNumber evidence="12">3.6.1.55</ecNumber>
    </recommendedName>
    <alternativeName>
        <fullName evidence="16">7,8-dihydro-8-oxoguanine-triphosphatase</fullName>
    </alternativeName>
    <alternativeName>
        <fullName evidence="15">Mutator protein MutT</fullName>
    </alternativeName>
    <alternativeName>
        <fullName evidence="14">dGTP pyrophosphohydrolase</fullName>
    </alternativeName>
</protein>
<dbReference type="InterPro" id="IPR047127">
    <property type="entry name" value="MutT-like"/>
</dbReference>
<evidence type="ECO:0000256" key="8">
    <source>
        <dbReference type="ARBA" id="ARBA00022842"/>
    </source>
</evidence>
<keyword evidence="4" id="KW-0235">DNA replication</keyword>
<evidence type="ECO:0000256" key="10">
    <source>
        <dbReference type="ARBA" id="ARBA00035861"/>
    </source>
</evidence>
<dbReference type="RefSeq" id="WP_341672589.1">
    <property type="nucleotide sequence ID" value="NZ_JBBYHV010000001.1"/>
</dbReference>
<dbReference type="InterPro" id="IPR020476">
    <property type="entry name" value="Nudix_hydrolase"/>
</dbReference>
<dbReference type="GO" id="GO:0016787">
    <property type="term" value="F:hydrolase activity"/>
    <property type="evidence" value="ECO:0007669"/>
    <property type="project" value="UniProtKB-KW"/>
</dbReference>
<keyword evidence="5" id="KW-0479">Metal-binding</keyword>
<dbReference type="SUPFAM" id="SSF55811">
    <property type="entry name" value="Nudix"/>
    <property type="match status" value="1"/>
</dbReference>
<evidence type="ECO:0000256" key="16">
    <source>
        <dbReference type="ARBA" id="ARBA00042798"/>
    </source>
</evidence>
<dbReference type="InterPro" id="IPR000086">
    <property type="entry name" value="NUDIX_hydrolase_dom"/>
</dbReference>
<evidence type="ECO:0000313" key="20">
    <source>
        <dbReference type="Proteomes" id="UP001497045"/>
    </source>
</evidence>
<keyword evidence="8" id="KW-0460">Magnesium</keyword>
<keyword evidence="9" id="KW-0234">DNA repair</keyword>
<evidence type="ECO:0000256" key="11">
    <source>
        <dbReference type="ARBA" id="ARBA00036904"/>
    </source>
</evidence>
<keyword evidence="20" id="KW-1185">Reference proteome</keyword>
<comment type="similarity">
    <text evidence="2 17">Belongs to the Nudix hydrolase family.</text>
</comment>
<dbReference type="Pfam" id="PF00293">
    <property type="entry name" value="NUDIX"/>
    <property type="match status" value="1"/>
</dbReference>
<evidence type="ECO:0000256" key="9">
    <source>
        <dbReference type="ARBA" id="ARBA00023204"/>
    </source>
</evidence>
<gene>
    <name evidence="19" type="ORF">AAEO60_05240</name>
</gene>
<proteinExistence type="inferred from homology"/>
<evidence type="ECO:0000256" key="17">
    <source>
        <dbReference type="RuleBase" id="RU003476"/>
    </source>
</evidence>
<comment type="caution">
    <text evidence="19">The sequence shown here is derived from an EMBL/GenBank/DDBJ whole genome shotgun (WGS) entry which is preliminary data.</text>
</comment>
<keyword evidence="6" id="KW-0227">DNA damage</keyword>
<evidence type="ECO:0000256" key="7">
    <source>
        <dbReference type="ARBA" id="ARBA00022801"/>
    </source>
</evidence>